<evidence type="ECO:0000313" key="13">
    <source>
        <dbReference type="Proteomes" id="UP000198518"/>
    </source>
</evidence>
<dbReference type="Pfam" id="PF00702">
    <property type="entry name" value="Hydrolase"/>
    <property type="match status" value="1"/>
</dbReference>
<dbReference type="EMBL" id="FOJA01000001">
    <property type="protein sequence ID" value="SEW15648.1"/>
    <property type="molecule type" value="Genomic_DNA"/>
</dbReference>
<dbReference type="PANTHER" id="PTHR43344">
    <property type="entry name" value="PHOSPHOSERINE PHOSPHATASE"/>
    <property type="match status" value="1"/>
</dbReference>
<keyword evidence="13" id="KW-1185">Reference proteome</keyword>
<feature type="active site" description="Nucleophile" evidence="11">
    <location>
        <position position="7"/>
    </location>
</feature>
<keyword evidence="5" id="KW-0028">Amino-acid biosynthesis</keyword>
<evidence type="ECO:0000256" key="4">
    <source>
        <dbReference type="ARBA" id="ARBA00012640"/>
    </source>
</evidence>
<comment type="cofactor">
    <cofactor evidence="1">
        <name>Mg(2+)</name>
        <dbReference type="ChEBI" id="CHEBI:18420"/>
    </cofactor>
</comment>
<dbReference type="Gene3D" id="3.40.50.1000">
    <property type="entry name" value="HAD superfamily/HAD-like"/>
    <property type="match status" value="1"/>
</dbReference>
<keyword evidence="7" id="KW-0378">Hydrolase</keyword>
<dbReference type="OrthoDB" id="10041at2157"/>
<gene>
    <name evidence="12" type="ORF">SAMN04487945_1809</name>
</gene>
<dbReference type="GO" id="GO:0000287">
    <property type="term" value="F:magnesium ion binding"/>
    <property type="evidence" value="ECO:0007669"/>
    <property type="project" value="TreeGrafter"/>
</dbReference>
<comment type="pathway">
    <text evidence="2">Amino-acid biosynthesis; L-serine biosynthesis; L-serine from 3-phospho-D-glycerate: step 3/3.</text>
</comment>
<dbReference type="NCBIfam" id="TIGR01488">
    <property type="entry name" value="HAD-SF-IB"/>
    <property type="match status" value="1"/>
</dbReference>
<dbReference type="InterPro" id="IPR023214">
    <property type="entry name" value="HAD_sf"/>
</dbReference>
<dbReference type="NCBIfam" id="TIGR00338">
    <property type="entry name" value="serB"/>
    <property type="match status" value="1"/>
</dbReference>
<accession>A0A1I0PP95</accession>
<evidence type="ECO:0000256" key="5">
    <source>
        <dbReference type="ARBA" id="ARBA00022605"/>
    </source>
</evidence>
<feature type="active site" description="Proton donor" evidence="11">
    <location>
        <position position="9"/>
    </location>
</feature>
<dbReference type="Proteomes" id="UP000198518">
    <property type="component" value="Unassembled WGS sequence"/>
</dbReference>
<name>A0A1I0PP95_9EURY</name>
<evidence type="ECO:0000256" key="10">
    <source>
        <dbReference type="ARBA" id="ARBA00031693"/>
    </source>
</evidence>
<dbReference type="STRING" id="355548.SAMN04487945_1809"/>
<organism evidence="12 13">
    <name type="scientific">Halobacterium jilantaiense</name>
    <dbReference type="NCBI Taxonomy" id="355548"/>
    <lineage>
        <taxon>Archaea</taxon>
        <taxon>Methanobacteriati</taxon>
        <taxon>Methanobacteriota</taxon>
        <taxon>Stenosarchaea group</taxon>
        <taxon>Halobacteria</taxon>
        <taxon>Halobacteriales</taxon>
        <taxon>Halobacteriaceae</taxon>
        <taxon>Halobacterium</taxon>
    </lineage>
</organism>
<evidence type="ECO:0000256" key="3">
    <source>
        <dbReference type="ARBA" id="ARBA00009184"/>
    </source>
</evidence>
<evidence type="ECO:0000256" key="2">
    <source>
        <dbReference type="ARBA" id="ARBA00005135"/>
    </source>
</evidence>
<keyword evidence="6" id="KW-0479">Metal-binding</keyword>
<evidence type="ECO:0000256" key="9">
    <source>
        <dbReference type="ARBA" id="ARBA00023299"/>
    </source>
</evidence>
<proteinExistence type="inferred from homology"/>
<protein>
    <recommendedName>
        <fullName evidence="4">phosphoserine phosphatase</fullName>
        <ecNumber evidence="4">3.1.3.3</ecNumber>
    </recommendedName>
    <alternativeName>
        <fullName evidence="10">O-phosphoserine phosphohydrolase</fullName>
    </alternativeName>
</protein>
<dbReference type="PANTHER" id="PTHR43344:SF2">
    <property type="entry name" value="PHOSPHOSERINE PHOSPHATASE"/>
    <property type="match status" value="1"/>
</dbReference>
<evidence type="ECO:0000256" key="8">
    <source>
        <dbReference type="ARBA" id="ARBA00022842"/>
    </source>
</evidence>
<evidence type="ECO:0000256" key="7">
    <source>
        <dbReference type="ARBA" id="ARBA00022801"/>
    </source>
</evidence>
<dbReference type="EC" id="3.1.3.3" evidence="4"/>
<reference evidence="12 13" key="1">
    <citation type="submission" date="2016-10" db="EMBL/GenBank/DDBJ databases">
        <authorList>
            <person name="de Groot N.N."/>
        </authorList>
    </citation>
    <scope>NUCLEOTIDE SEQUENCE [LARGE SCALE GENOMIC DNA]</scope>
    <source>
        <strain evidence="12 13">CGMCC 1.5337</strain>
    </source>
</reference>
<dbReference type="InterPro" id="IPR050582">
    <property type="entry name" value="HAD-like_SerB"/>
</dbReference>
<evidence type="ECO:0000313" key="12">
    <source>
        <dbReference type="EMBL" id="SEW15648.1"/>
    </source>
</evidence>
<comment type="similarity">
    <text evidence="3">Belongs to the HAD-like hydrolase superfamily. SerB family.</text>
</comment>
<keyword evidence="8" id="KW-0460">Magnesium</keyword>
<evidence type="ECO:0000256" key="1">
    <source>
        <dbReference type="ARBA" id="ARBA00001946"/>
    </source>
</evidence>
<dbReference type="RefSeq" id="WP_089668976.1">
    <property type="nucleotide sequence ID" value="NZ_FOJA01000001.1"/>
</dbReference>
<dbReference type="GO" id="GO:0006564">
    <property type="term" value="P:L-serine biosynthetic process"/>
    <property type="evidence" value="ECO:0007669"/>
    <property type="project" value="UniProtKB-KW"/>
</dbReference>
<dbReference type="AlphaFoldDB" id="A0A1I0PP95"/>
<dbReference type="UniPathway" id="UPA00135">
    <property type="reaction ID" value="UER00198"/>
</dbReference>
<dbReference type="InterPro" id="IPR036412">
    <property type="entry name" value="HAD-like_sf"/>
</dbReference>
<dbReference type="SUPFAM" id="SSF56784">
    <property type="entry name" value="HAD-like"/>
    <property type="match status" value="1"/>
</dbReference>
<evidence type="ECO:0000256" key="6">
    <source>
        <dbReference type="ARBA" id="ARBA00022723"/>
    </source>
</evidence>
<dbReference type="GO" id="GO:0036424">
    <property type="term" value="F:L-phosphoserine phosphatase activity"/>
    <property type="evidence" value="ECO:0007669"/>
    <property type="project" value="InterPro"/>
</dbReference>
<dbReference type="GO" id="GO:0005737">
    <property type="term" value="C:cytoplasm"/>
    <property type="evidence" value="ECO:0007669"/>
    <property type="project" value="TreeGrafter"/>
</dbReference>
<evidence type="ECO:0000256" key="11">
    <source>
        <dbReference type="PIRSR" id="PIRSR604469-1"/>
    </source>
</evidence>
<sequence>MALVAFDFDGTLADSEMLDRIAARAGVGDEVAEITERAMRGELSYAESLRERASLVAGLPEADAVEVYGGVRLRDGAGDVIELLRDAGVTVVVLTGGFGPGVEAALGAAGVDVDDVVANHLVVADGELSGAVGGPLVEGTKDDALAAACESFRVDVNDAIAVGDGANDVPMLDAAGYAVGFDPKPGVGDHCDVSVASMPALAELFAERGLLA</sequence>
<dbReference type="InterPro" id="IPR004469">
    <property type="entry name" value="PSP"/>
</dbReference>
<keyword evidence="9" id="KW-0718">Serine biosynthesis</keyword>